<dbReference type="InterPro" id="IPR050469">
    <property type="entry name" value="Diguanylate_Cyclase"/>
</dbReference>
<dbReference type="PANTHER" id="PTHR45138:SF9">
    <property type="entry name" value="DIGUANYLATE CYCLASE DGCM-RELATED"/>
    <property type="match status" value="1"/>
</dbReference>
<accession>A0A174IYL7</accession>
<keyword evidence="3" id="KW-0548">Nucleotidyltransferase</keyword>
<dbReference type="CDD" id="cd01949">
    <property type="entry name" value="GGDEF"/>
    <property type="match status" value="1"/>
</dbReference>
<organism evidence="3 4">
    <name type="scientific">Hungatella hathewayi</name>
    <dbReference type="NCBI Taxonomy" id="154046"/>
    <lineage>
        <taxon>Bacteria</taxon>
        <taxon>Bacillati</taxon>
        <taxon>Bacillota</taxon>
        <taxon>Clostridia</taxon>
        <taxon>Lachnospirales</taxon>
        <taxon>Lachnospiraceae</taxon>
        <taxon>Hungatella</taxon>
    </lineage>
</organism>
<sequence length="380" mass="43795">MEEKYRAEIEKKRAESVNRAWKIISVFVVVFQLLMLILMAAKPGGPFKTQRRTIYCILYLTLFLVTGIAMILNRNFWRREKKNYHLYLHAELVYAAFICFWGCCVTLNDQLGGNDLSVFTYMMLSVAALGFLEPVKAGVIFMAAFVFLNICLPGIQTIENNIFSNIINSFSIAGISTAISYSLYRNKVIVTKQEVTIRKQYEEITRVNEILSHQAMVDELTDMNNRRYMEWFIGEKIKKLEEESGTISCMMLDIDYFKKFNDRYGHIAGDVCLKKIAEIIRGCCQDNDVAAIRFGGEEFFICLFRWDRDEAVEMAETIRKRIAECRFKINGEEEGAVTISIGVYTWHGEGKVQMDDLVCLSDKALYQAKKNGRNRVEVLP</sequence>
<dbReference type="InterPro" id="IPR000160">
    <property type="entry name" value="GGDEF_dom"/>
</dbReference>
<feature type="transmembrane region" description="Helical" evidence="1">
    <location>
        <begin position="52"/>
        <end position="72"/>
    </location>
</feature>
<evidence type="ECO:0000259" key="2">
    <source>
        <dbReference type="PROSITE" id="PS50887"/>
    </source>
</evidence>
<dbReference type="Gene3D" id="3.30.70.270">
    <property type="match status" value="1"/>
</dbReference>
<dbReference type="GO" id="GO:0005886">
    <property type="term" value="C:plasma membrane"/>
    <property type="evidence" value="ECO:0007669"/>
    <property type="project" value="TreeGrafter"/>
</dbReference>
<dbReference type="SMART" id="SM00267">
    <property type="entry name" value="GGDEF"/>
    <property type="match status" value="1"/>
</dbReference>
<keyword evidence="1" id="KW-0812">Transmembrane</keyword>
<protein>
    <submittedName>
        <fullName evidence="3">Signaling protein</fullName>
        <ecNumber evidence="3">2.7.7.65</ecNumber>
    </submittedName>
</protein>
<dbReference type="NCBIfam" id="TIGR00254">
    <property type="entry name" value="GGDEF"/>
    <property type="match status" value="1"/>
</dbReference>
<dbReference type="SUPFAM" id="SSF55073">
    <property type="entry name" value="Nucleotide cyclase"/>
    <property type="match status" value="1"/>
</dbReference>
<reference evidence="3 4" key="1">
    <citation type="submission" date="2015-09" db="EMBL/GenBank/DDBJ databases">
        <authorList>
            <consortium name="Pathogen Informatics"/>
        </authorList>
    </citation>
    <scope>NUCLEOTIDE SEQUENCE [LARGE SCALE GENOMIC DNA]</scope>
    <source>
        <strain evidence="3 4">2789STDY5608850</strain>
    </source>
</reference>
<gene>
    <name evidence="3" type="primary">dosC_3</name>
    <name evidence="3" type="ORF">ERS852407_04349</name>
</gene>
<dbReference type="RefSeq" id="WP_055658317.1">
    <property type="nucleotide sequence ID" value="NZ_CABIXC010000014.1"/>
</dbReference>
<dbReference type="PANTHER" id="PTHR45138">
    <property type="entry name" value="REGULATORY COMPONENTS OF SENSORY TRANSDUCTION SYSTEM"/>
    <property type="match status" value="1"/>
</dbReference>
<evidence type="ECO:0000313" key="4">
    <source>
        <dbReference type="Proteomes" id="UP000095651"/>
    </source>
</evidence>
<dbReference type="Pfam" id="PF00990">
    <property type="entry name" value="GGDEF"/>
    <property type="match status" value="1"/>
</dbReference>
<dbReference type="EMBL" id="CYZE01000014">
    <property type="protein sequence ID" value="CUO90687.1"/>
    <property type="molecule type" value="Genomic_DNA"/>
</dbReference>
<feature type="domain" description="GGDEF" evidence="2">
    <location>
        <begin position="245"/>
        <end position="380"/>
    </location>
</feature>
<keyword evidence="1" id="KW-0472">Membrane</keyword>
<feature type="transmembrane region" description="Helical" evidence="1">
    <location>
        <begin position="20"/>
        <end position="40"/>
    </location>
</feature>
<dbReference type="AlphaFoldDB" id="A0A174IYL7"/>
<evidence type="ECO:0000313" key="3">
    <source>
        <dbReference type="EMBL" id="CUO90687.1"/>
    </source>
</evidence>
<dbReference type="FunFam" id="3.30.70.270:FF:000001">
    <property type="entry name" value="Diguanylate cyclase domain protein"/>
    <property type="match status" value="1"/>
</dbReference>
<dbReference type="GO" id="GO:0052621">
    <property type="term" value="F:diguanylate cyclase activity"/>
    <property type="evidence" value="ECO:0007669"/>
    <property type="project" value="UniProtKB-EC"/>
</dbReference>
<name>A0A174IYL7_9FIRM</name>
<dbReference type="Proteomes" id="UP000095651">
    <property type="component" value="Unassembled WGS sequence"/>
</dbReference>
<feature type="transmembrane region" description="Helical" evidence="1">
    <location>
        <begin position="84"/>
        <end position="108"/>
    </location>
</feature>
<dbReference type="EC" id="2.7.7.65" evidence="3"/>
<keyword evidence="1" id="KW-1133">Transmembrane helix</keyword>
<keyword evidence="3" id="KW-0808">Transferase</keyword>
<dbReference type="GO" id="GO:1902201">
    <property type="term" value="P:negative regulation of bacterial-type flagellum-dependent cell motility"/>
    <property type="evidence" value="ECO:0007669"/>
    <property type="project" value="TreeGrafter"/>
</dbReference>
<evidence type="ECO:0000256" key="1">
    <source>
        <dbReference type="SAM" id="Phobius"/>
    </source>
</evidence>
<dbReference type="InterPro" id="IPR043128">
    <property type="entry name" value="Rev_trsase/Diguanyl_cyclase"/>
</dbReference>
<dbReference type="PROSITE" id="PS50887">
    <property type="entry name" value="GGDEF"/>
    <property type="match status" value="1"/>
</dbReference>
<dbReference type="GO" id="GO:0043709">
    <property type="term" value="P:cell adhesion involved in single-species biofilm formation"/>
    <property type="evidence" value="ECO:0007669"/>
    <property type="project" value="TreeGrafter"/>
</dbReference>
<feature type="transmembrane region" description="Helical" evidence="1">
    <location>
        <begin position="162"/>
        <end position="184"/>
    </location>
</feature>
<dbReference type="InterPro" id="IPR029787">
    <property type="entry name" value="Nucleotide_cyclase"/>
</dbReference>
<proteinExistence type="predicted"/>